<organism evidence="1 2">
    <name type="scientific">Arcicella aquatica</name>
    <dbReference type="NCBI Taxonomy" id="217141"/>
    <lineage>
        <taxon>Bacteria</taxon>
        <taxon>Pseudomonadati</taxon>
        <taxon>Bacteroidota</taxon>
        <taxon>Cytophagia</taxon>
        <taxon>Cytophagales</taxon>
        <taxon>Flectobacillaceae</taxon>
        <taxon>Arcicella</taxon>
    </lineage>
</organism>
<sequence>METSRNNIIVLLSTHDSILNDKTPRKSVNKNTLENIAKNINGSTQIKPIIIHEWFFLSPYTRLNNAEVVESEDGQFYLIAQKELSNKQERITLEDGTVLIKEYFEKKDFSPTTSELETVLKDKITINEISASVIGPLSESEKLNILLLIHSEVFSDSGTIITIGKYIVAYLGLKTLLPKIHEKMLDSVSEIWTDIFKKHVKEAAANFIKNFNHSTSPKAFIFSISDDIKIELFIKYENLDDAVSALDKEKILLIKSKIETLKKTLKPAKIQFLYTKENKWELNYILTHLGEVIGTEKSCDLRNIVYRELNNEFLNT</sequence>
<dbReference type="Proteomes" id="UP001304671">
    <property type="component" value="Unassembled WGS sequence"/>
</dbReference>
<comment type="caution">
    <text evidence="1">The sequence shown here is derived from an EMBL/GenBank/DDBJ whole genome shotgun (WGS) entry which is preliminary data.</text>
</comment>
<dbReference type="EMBL" id="JAYFUL010000006">
    <property type="protein sequence ID" value="MEA5257185.1"/>
    <property type="molecule type" value="Genomic_DNA"/>
</dbReference>
<dbReference type="RefSeq" id="WP_323247393.1">
    <property type="nucleotide sequence ID" value="NZ_JAYFUL010000006.1"/>
</dbReference>
<gene>
    <name evidence="1" type="ORF">VB264_05260</name>
</gene>
<evidence type="ECO:0000313" key="2">
    <source>
        <dbReference type="Proteomes" id="UP001304671"/>
    </source>
</evidence>
<protein>
    <submittedName>
        <fullName evidence="1">Uncharacterized protein</fullName>
    </submittedName>
</protein>
<keyword evidence="2" id="KW-1185">Reference proteome</keyword>
<proteinExistence type="predicted"/>
<evidence type="ECO:0000313" key="1">
    <source>
        <dbReference type="EMBL" id="MEA5257185.1"/>
    </source>
</evidence>
<reference evidence="1 2" key="1">
    <citation type="submission" date="2023-12" db="EMBL/GenBank/DDBJ databases">
        <title>Novel species of the genus Arcicella isolated from rivers.</title>
        <authorList>
            <person name="Lu H."/>
        </authorList>
    </citation>
    <scope>NUCLEOTIDE SEQUENCE [LARGE SCALE GENOMIC DNA]</scope>
    <source>
        <strain evidence="1 2">LMG 21963</strain>
    </source>
</reference>
<name>A0ABU5QK74_9BACT</name>
<accession>A0ABU5QK74</accession>